<reference evidence="6" key="1">
    <citation type="journal article" date="2020" name="Nature">
        <title>Giant virus diversity and host interactions through global metagenomics.</title>
        <authorList>
            <person name="Schulz F."/>
            <person name="Roux S."/>
            <person name="Paez-Espino D."/>
            <person name="Jungbluth S."/>
            <person name="Walsh D.A."/>
            <person name="Denef V.J."/>
            <person name="McMahon K.D."/>
            <person name="Konstantinidis K.T."/>
            <person name="Eloe-Fadrosh E.A."/>
            <person name="Kyrpides N.C."/>
            <person name="Woyke T."/>
        </authorList>
    </citation>
    <scope>NUCLEOTIDE SEQUENCE</scope>
    <source>
        <strain evidence="6">GVMAG-M-3300021389-45</strain>
    </source>
</reference>
<dbReference type="GO" id="GO:0016020">
    <property type="term" value="C:membrane"/>
    <property type="evidence" value="ECO:0007669"/>
    <property type="project" value="UniProtKB-SubCell"/>
</dbReference>
<comment type="subcellular location">
    <subcellularLocation>
        <location evidence="1">Membrane</location>
        <topology evidence="1">Multi-pass membrane protein</topology>
    </subcellularLocation>
</comment>
<evidence type="ECO:0000256" key="3">
    <source>
        <dbReference type="ARBA" id="ARBA00022989"/>
    </source>
</evidence>
<evidence type="ECO:0000256" key="4">
    <source>
        <dbReference type="ARBA" id="ARBA00023136"/>
    </source>
</evidence>
<dbReference type="Pfam" id="PF24763">
    <property type="entry name" value="CGL160_C"/>
    <property type="match status" value="1"/>
</dbReference>
<sequence>MSVLTPLRVHAFSVPNNNDYGKLKTRLKKSTFGYGSAISLSYFITQGAEKGVSSTIGSVASYVYMDLLSQHVDSIEKSSVQKQIFVPISTAIFETMWNNAPFAFDFDYGATFVGFLAYKFALISVLYDTVKEMMLDDASKIYTKLPVKSDNDDDSTDQHGEINVRS</sequence>
<keyword evidence="2" id="KW-0812">Transmembrane</keyword>
<name>A0A6C0CN77_9ZZZZ</name>
<evidence type="ECO:0000313" key="6">
    <source>
        <dbReference type="EMBL" id="QHT05743.1"/>
    </source>
</evidence>
<evidence type="ECO:0000256" key="1">
    <source>
        <dbReference type="ARBA" id="ARBA00004141"/>
    </source>
</evidence>
<dbReference type="AlphaFoldDB" id="A0A6C0CN77"/>
<proteinExistence type="predicted"/>
<keyword evidence="4" id="KW-0472">Membrane</keyword>
<evidence type="ECO:0000259" key="5">
    <source>
        <dbReference type="Pfam" id="PF24763"/>
    </source>
</evidence>
<evidence type="ECO:0000256" key="2">
    <source>
        <dbReference type="ARBA" id="ARBA00022692"/>
    </source>
</evidence>
<organism evidence="6">
    <name type="scientific">viral metagenome</name>
    <dbReference type="NCBI Taxonomy" id="1070528"/>
    <lineage>
        <taxon>unclassified sequences</taxon>
        <taxon>metagenomes</taxon>
        <taxon>organismal metagenomes</taxon>
    </lineage>
</organism>
<dbReference type="InterPro" id="IPR056309">
    <property type="entry name" value="CGL160/ATPI_dom"/>
</dbReference>
<dbReference type="EMBL" id="MN739458">
    <property type="protein sequence ID" value="QHT05743.1"/>
    <property type="molecule type" value="Genomic_DNA"/>
</dbReference>
<accession>A0A6C0CN77</accession>
<protein>
    <recommendedName>
        <fullName evidence="5">CGL160/ATPI domain-containing protein</fullName>
    </recommendedName>
</protein>
<keyword evidence="3" id="KW-1133">Transmembrane helix</keyword>
<feature type="domain" description="CGL160/ATPI" evidence="5">
    <location>
        <begin position="16"/>
        <end position="122"/>
    </location>
</feature>